<comment type="caution">
    <text evidence="1">The sequence shown here is derived from an EMBL/GenBank/DDBJ whole genome shotgun (WGS) entry which is preliminary data.</text>
</comment>
<dbReference type="EMBL" id="JBHUEM010000020">
    <property type="protein sequence ID" value="MFD1737373.1"/>
    <property type="molecule type" value="Genomic_DNA"/>
</dbReference>
<keyword evidence="2" id="KW-1185">Reference proteome</keyword>
<name>A0ABW4LQP1_9BACI</name>
<evidence type="ECO:0000313" key="1">
    <source>
        <dbReference type="EMBL" id="MFD1737373.1"/>
    </source>
</evidence>
<sequence>MDYKVKTYEDAVKIINEIGFLPLASLVPEYPSLNSITSKESWHTDTEYDPWIWRTKFSTDGVAGYGKFIQKKSILISRDLLPYVKKVLGYNEFVEDRYLKGNVSREALSIYKIIDEEAGIDTRVLRKKAGLQDKENKKVFDHALQELQGTMDIVISGIKEQKDENGEKNGWNSTAFETYESWSSRNGIQEIIMKREEAKDYLLQFFAQFASPVSVKKFKKIFK</sequence>
<protein>
    <submittedName>
        <fullName evidence="1">Uncharacterized protein</fullName>
    </submittedName>
</protein>
<organism evidence="1 2">
    <name type="scientific">Bacillus salitolerans</name>
    <dbReference type="NCBI Taxonomy" id="1437434"/>
    <lineage>
        <taxon>Bacteria</taxon>
        <taxon>Bacillati</taxon>
        <taxon>Bacillota</taxon>
        <taxon>Bacilli</taxon>
        <taxon>Bacillales</taxon>
        <taxon>Bacillaceae</taxon>
        <taxon>Bacillus</taxon>
    </lineage>
</organism>
<gene>
    <name evidence="1" type="ORF">ACFSCX_12485</name>
</gene>
<dbReference type="RefSeq" id="WP_377928587.1">
    <property type="nucleotide sequence ID" value="NZ_JBHUEM010000020.1"/>
</dbReference>
<reference evidence="2" key="1">
    <citation type="journal article" date="2019" name="Int. J. Syst. Evol. Microbiol.">
        <title>The Global Catalogue of Microorganisms (GCM) 10K type strain sequencing project: providing services to taxonomists for standard genome sequencing and annotation.</title>
        <authorList>
            <consortium name="The Broad Institute Genomics Platform"/>
            <consortium name="The Broad Institute Genome Sequencing Center for Infectious Disease"/>
            <person name="Wu L."/>
            <person name="Ma J."/>
        </authorList>
    </citation>
    <scope>NUCLEOTIDE SEQUENCE [LARGE SCALE GENOMIC DNA]</scope>
    <source>
        <strain evidence="2">CCUG 49339</strain>
    </source>
</reference>
<evidence type="ECO:0000313" key="2">
    <source>
        <dbReference type="Proteomes" id="UP001597214"/>
    </source>
</evidence>
<dbReference type="Proteomes" id="UP001597214">
    <property type="component" value="Unassembled WGS sequence"/>
</dbReference>
<accession>A0ABW4LQP1</accession>
<proteinExistence type="predicted"/>
<dbReference type="InterPro" id="IPR056298">
    <property type="entry name" value="AlkZ-rel"/>
</dbReference>
<dbReference type="Pfam" id="PF24741">
    <property type="entry name" value="AlkZ-rel"/>
    <property type="match status" value="1"/>
</dbReference>